<accession>A0A1Y5PW68</accession>
<organism evidence="2">
    <name type="scientific">uncultured Sphingopyxis sp</name>
    <dbReference type="NCBI Taxonomy" id="310581"/>
    <lineage>
        <taxon>Bacteria</taxon>
        <taxon>Pseudomonadati</taxon>
        <taxon>Pseudomonadota</taxon>
        <taxon>Alphaproteobacteria</taxon>
        <taxon>Sphingomonadales</taxon>
        <taxon>Sphingomonadaceae</taxon>
        <taxon>Sphingopyxis</taxon>
        <taxon>environmental samples</taxon>
    </lineage>
</organism>
<dbReference type="Pfam" id="PF05834">
    <property type="entry name" value="Lycopene_cycl"/>
    <property type="match status" value="1"/>
</dbReference>
<dbReference type="NCBIfam" id="TIGR01789">
    <property type="entry name" value="lycopene_cycl"/>
    <property type="match status" value="1"/>
</dbReference>
<dbReference type="InterPro" id="IPR008461">
    <property type="entry name" value="CrtY"/>
</dbReference>
<gene>
    <name evidence="2" type="primary">crtY</name>
    <name evidence="2" type="ORF">SPPYR_3142</name>
</gene>
<dbReference type="InterPro" id="IPR036188">
    <property type="entry name" value="FAD/NAD-bd_sf"/>
</dbReference>
<dbReference type="AlphaFoldDB" id="A0A1Y5PW68"/>
<dbReference type="KEGG" id="sphu:SPPYR_3142"/>
<dbReference type="NCBIfam" id="TIGR01790">
    <property type="entry name" value="carotene-cycl"/>
    <property type="match status" value="1"/>
</dbReference>
<dbReference type="SUPFAM" id="SSF51905">
    <property type="entry name" value="FAD/NAD(P)-binding domain"/>
    <property type="match status" value="1"/>
</dbReference>
<name>A0A1Y5PW68_9SPHN</name>
<dbReference type="GO" id="GO:0016117">
    <property type="term" value="P:carotenoid biosynthetic process"/>
    <property type="evidence" value="ECO:0007669"/>
    <property type="project" value="InterPro"/>
</dbReference>
<comment type="similarity">
    <text evidence="1">Belongs to the lycopene cyclase family.</text>
</comment>
<sequence length="385" mass="41970">MAGQSIDKCDIAIVGGGLAGGLAALALAAKRPDLDVRLVEPGPIGGNHIWSFFDSDIAKKDRWLVAPLVRHHWPRYDVRFPSHERRLRMGYKSITGEALAEAVAAALPAGHIIADKAKHVAPDHLLLARGGRLSAKHVIDARGAGKFPGLDCGWQKFVGQALTVKGGHGIEYPVVMDATVEQLDGYRFVYLLPFDAETLFVEDTYYSDDADLDAGAVRERIAAYAAAQGWKVKATTREESGVLPVVIAGDFERLWPASDRTARIGVRAGQFHATTGYSLAHAVRTASALPALADRSDLAAALRGLAAAAWRRQRFYRMLGAMLFRAAEPDARFRIFQRFYRLSPRLIARFYAGRSTTGDKLRLLAGKPPVPVGRAIAALAKLDWR</sequence>
<reference evidence="2" key="1">
    <citation type="submission" date="2016-03" db="EMBL/GenBank/DDBJ databases">
        <authorList>
            <person name="Ploux O."/>
        </authorList>
    </citation>
    <scope>NUCLEOTIDE SEQUENCE</scope>
    <source>
        <strain evidence="2">UC10</strain>
    </source>
</reference>
<dbReference type="EMBL" id="LT598653">
    <property type="protein sequence ID" value="SBV34262.1"/>
    <property type="molecule type" value="Genomic_DNA"/>
</dbReference>
<evidence type="ECO:0000256" key="1">
    <source>
        <dbReference type="ARBA" id="ARBA00006599"/>
    </source>
</evidence>
<dbReference type="RefSeq" id="WP_295321005.1">
    <property type="nucleotide sequence ID" value="NZ_LT598653.1"/>
</dbReference>
<dbReference type="GO" id="GO:0045436">
    <property type="term" value="F:lycopene beta cyclase activity"/>
    <property type="evidence" value="ECO:0007669"/>
    <property type="project" value="InterPro"/>
</dbReference>
<dbReference type="GO" id="GO:0016705">
    <property type="term" value="F:oxidoreductase activity, acting on paired donors, with incorporation or reduction of molecular oxygen"/>
    <property type="evidence" value="ECO:0007669"/>
    <property type="project" value="InterPro"/>
</dbReference>
<dbReference type="InterPro" id="IPR010108">
    <property type="entry name" value="Lycopene_cyclase_b/e"/>
</dbReference>
<protein>
    <submittedName>
        <fullName evidence="2">Lycopene cyclase</fullName>
    </submittedName>
</protein>
<evidence type="ECO:0000313" key="2">
    <source>
        <dbReference type="EMBL" id="SBV34262.1"/>
    </source>
</evidence>
<proteinExistence type="inferred from homology"/>
<dbReference type="Gene3D" id="3.50.50.60">
    <property type="entry name" value="FAD/NAD(P)-binding domain"/>
    <property type="match status" value="1"/>
</dbReference>